<dbReference type="InterPro" id="IPR004638">
    <property type="entry name" value="EmrB-like"/>
</dbReference>
<keyword evidence="7" id="KW-0046">Antibiotic resistance</keyword>
<feature type="transmembrane region" description="Helical" evidence="9">
    <location>
        <begin position="181"/>
        <end position="204"/>
    </location>
</feature>
<feature type="transmembrane region" description="Helical" evidence="9">
    <location>
        <begin position="281"/>
        <end position="301"/>
    </location>
</feature>
<evidence type="ECO:0000313" key="11">
    <source>
        <dbReference type="EMBL" id="WLQ35140.1"/>
    </source>
</evidence>
<evidence type="ECO:0000256" key="5">
    <source>
        <dbReference type="ARBA" id="ARBA00022989"/>
    </source>
</evidence>
<evidence type="ECO:0000256" key="3">
    <source>
        <dbReference type="ARBA" id="ARBA00022475"/>
    </source>
</evidence>
<dbReference type="SUPFAM" id="SSF103473">
    <property type="entry name" value="MFS general substrate transporter"/>
    <property type="match status" value="1"/>
</dbReference>
<accession>A0ABY9HKX3</accession>
<dbReference type="Proteomes" id="UP001239522">
    <property type="component" value="Chromosome"/>
</dbReference>
<evidence type="ECO:0000256" key="9">
    <source>
        <dbReference type="SAM" id="Phobius"/>
    </source>
</evidence>
<evidence type="ECO:0000256" key="6">
    <source>
        <dbReference type="ARBA" id="ARBA00023136"/>
    </source>
</evidence>
<dbReference type="InterPro" id="IPR020846">
    <property type="entry name" value="MFS_dom"/>
</dbReference>
<dbReference type="InterPro" id="IPR011701">
    <property type="entry name" value="MFS"/>
</dbReference>
<reference evidence="11 12" key="1">
    <citation type="submission" date="2023-03" db="EMBL/GenBank/DDBJ databases">
        <title>Isolation and description of six Streptomyces strains from soil environments, able to metabolize different microbial glucans.</title>
        <authorList>
            <person name="Widen T."/>
            <person name="Larsbrink J."/>
        </authorList>
    </citation>
    <scope>NUCLEOTIDE SEQUENCE [LARGE SCALE GENOMIC DNA]</scope>
    <source>
        <strain evidence="11 12">Mut1</strain>
    </source>
</reference>
<feature type="region of interest" description="Disordered" evidence="8">
    <location>
        <begin position="1"/>
        <end position="76"/>
    </location>
</feature>
<keyword evidence="3" id="KW-1003">Cell membrane</keyword>
<feature type="transmembrane region" description="Helical" evidence="9">
    <location>
        <begin position="313"/>
        <end position="331"/>
    </location>
</feature>
<dbReference type="EMBL" id="CP120997">
    <property type="protein sequence ID" value="WLQ35140.1"/>
    <property type="molecule type" value="Genomic_DNA"/>
</dbReference>
<feature type="compositionally biased region" description="Low complexity" evidence="8">
    <location>
        <begin position="58"/>
        <end position="76"/>
    </location>
</feature>
<keyword evidence="5 9" id="KW-1133">Transmembrane helix</keyword>
<feature type="transmembrane region" description="Helical" evidence="9">
    <location>
        <begin position="518"/>
        <end position="537"/>
    </location>
</feature>
<dbReference type="Pfam" id="PF07690">
    <property type="entry name" value="MFS_1"/>
    <property type="match status" value="1"/>
</dbReference>
<evidence type="ECO:0000256" key="4">
    <source>
        <dbReference type="ARBA" id="ARBA00022692"/>
    </source>
</evidence>
<evidence type="ECO:0000256" key="1">
    <source>
        <dbReference type="ARBA" id="ARBA00004651"/>
    </source>
</evidence>
<dbReference type="PANTHER" id="PTHR42718:SF40">
    <property type="entry name" value="METHYLENOMYCIN A RESISTANCE PROTEIN"/>
    <property type="match status" value="1"/>
</dbReference>
<feature type="transmembrane region" description="Helical" evidence="9">
    <location>
        <begin position="216"/>
        <end position="237"/>
    </location>
</feature>
<dbReference type="Gene3D" id="1.20.1720.10">
    <property type="entry name" value="Multidrug resistance protein D"/>
    <property type="match status" value="1"/>
</dbReference>
<feature type="compositionally biased region" description="Basic and acidic residues" evidence="8">
    <location>
        <begin position="31"/>
        <end position="50"/>
    </location>
</feature>
<keyword evidence="2" id="KW-0813">Transport</keyword>
<proteinExistence type="predicted"/>
<evidence type="ECO:0000256" key="7">
    <source>
        <dbReference type="ARBA" id="ARBA00023251"/>
    </source>
</evidence>
<feature type="transmembrane region" description="Helical" evidence="9">
    <location>
        <begin position="243"/>
        <end position="261"/>
    </location>
</feature>
<feature type="transmembrane region" description="Helical" evidence="9">
    <location>
        <begin position="128"/>
        <end position="149"/>
    </location>
</feature>
<dbReference type="RefSeq" id="WP_306055787.1">
    <property type="nucleotide sequence ID" value="NZ_CP120997.1"/>
</dbReference>
<dbReference type="PROSITE" id="PS50850">
    <property type="entry name" value="MFS"/>
    <property type="match status" value="1"/>
</dbReference>
<dbReference type="PANTHER" id="PTHR42718">
    <property type="entry name" value="MAJOR FACILITATOR SUPERFAMILY MULTIDRUG TRANSPORTER MFSC"/>
    <property type="match status" value="1"/>
</dbReference>
<sequence length="550" mass="56148">MSLDQRTEPPAPAADPTPVAEPAPAVDPTPPEDRSPATDTRPQEPAHEAEAAPEADTDPATAPATDPAADGGPAAGRDAAAAAATRTAILTIAVAVGGAFVAQLDTTIVNVSLADTSARFGAITQVQWVVTAYLLALVALMPAAGWLASRFGTRRTFISSVAVFAVGSAACALSTTLPELIAARALSGAAAGVLVPVATMLLTSGMPRERLGQVQALNGSVMLISPLLGPTVGGLLVNAWGWWAVYAVNIPLCAVLLVVAVRRVRKDVPSAQDGGRRPLDVLGLLTAAACTVGVVLAVHAFSRTGLSAHPASLVPLVVAVGSGIVFVRHQLRSETPLLDLRLFAHRVYRTAAINIFCLGFVLFSPMMLIPLYFESARGESAVTTGLLMSAGGTGVVVAGLACRPIMKKIGGGTTVVIGIVLTMLATVPLTALSSSTSYALLCAAIAVRGLGTGLTIVPAMTRAFESVEPRSIPDASAQLNLVQRIGGTFALAVVTVVLDRAAQSHHGLVPAAFADSFGLLLAVYALTLAPAVALLIADRREKAARAAAAQ</sequence>
<feature type="transmembrane region" description="Helical" evidence="9">
    <location>
        <begin position="156"/>
        <end position="175"/>
    </location>
</feature>
<keyword evidence="4 9" id="KW-0812">Transmembrane</keyword>
<name>A0ABY9HKX3_9ACTN</name>
<gene>
    <name evidence="11" type="ORF">P8A18_17615</name>
</gene>
<keyword evidence="12" id="KW-1185">Reference proteome</keyword>
<organism evidence="11 12">
    <name type="scientific">Streptomyces castrisilvae</name>
    <dbReference type="NCBI Taxonomy" id="3033811"/>
    <lineage>
        <taxon>Bacteria</taxon>
        <taxon>Bacillati</taxon>
        <taxon>Actinomycetota</taxon>
        <taxon>Actinomycetes</taxon>
        <taxon>Kitasatosporales</taxon>
        <taxon>Streptomycetaceae</taxon>
        <taxon>Streptomyces</taxon>
    </lineage>
</organism>
<feature type="compositionally biased region" description="Pro residues" evidence="8">
    <location>
        <begin position="9"/>
        <end position="29"/>
    </location>
</feature>
<dbReference type="NCBIfam" id="TIGR00711">
    <property type="entry name" value="efflux_EmrB"/>
    <property type="match status" value="1"/>
</dbReference>
<protein>
    <submittedName>
        <fullName evidence="11">DHA2 family efflux MFS transporter permease subunit</fullName>
    </submittedName>
</protein>
<feature type="transmembrane region" description="Helical" evidence="9">
    <location>
        <begin position="351"/>
        <end position="373"/>
    </location>
</feature>
<feature type="transmembrane region" description="Helical" evidence="9">
    <location>
        <begin position="438"/>
        <end position="460"/>
    </location>
</feature>
<feature type="transmembrane region" description="Helical" evidence="9">
    <location>
        <begin position="481"/>
        <end position="498"/>
    </location>
</feature>
<dbReference type="InterPro" id="IPR036259">
    <property type="entry name" value="MFS_trans_sf"/>
</dbReference>
<evidence type="ECO:0000256" key="2">
    <source>
        <dbReference type="ARBA" id="ARBA00022448"/>
    </source>
</evidence>
<keyword evidence="6 9" id="KW-0472">Membrane</keyword>
<feature type="transmembrane region" description="Helical" evidence="9">
    <location>
        <begin position="385"/>
        <end position="402"/>
    </location>
</feature>
<evidence type="ECO:0000313" key="12">
    <source>
        <dbReference type="Proteomes" id="UP001239522"/>
    </source>
</evidence>
<comment type="subcellular location">
    <subcellularLocation>
        <location evidence="1">Cell membrane</location>
        <topology evidence="1">Multi-pass membrane protein</topology>
    </subcellularLocation>
</comment>
<evidence type="ECO:0000259" key="10">
    <source>
        <dbReference type="PROSITE" id="PS50850"/>
    </source>
</evidence>
<dbReference type="Gene3D" id="1.20.1250.20">
    <property type="entry name" value="MFS general substrate transporter like domains"/>
    <property type="match status" value="1"/>
</dbReference>
<evidence type="ECO:0000256" key="8">
    <source>
        <dbReference type="SAM" id="MobiDB-lite"/>
    </source>
</evidence>
<feature type="transmembrane region" description="Helical" evidence="9">
    <location>
        <begin position="409"/>
        <end position="432"/>
    </location>
</feature>
<feature type="domain" description="Major facilitator superfamily (MFS) profile" evidence="10">
    <location>
        <begin position="91"/>
        <end position="542"/>
    </location>
</feature>